<evidence type="ECO:0000256" key="4">
    <source>
        <dbReference type="ARBA" id="ARBA00006171"/>
    </source>
</evidence>
<reference evidence="12 14" key="3">
    <citation type="submission" date="2018-06" db="EMBL/GenBank/DDBJ databases">
        <authorList>
            <consortium name="Pathogen Informatics"/>
            <person name="Doyle S."/>
        </authorList>
    </citation>
    <scope>NUCLEOTIDE SEQUENCE [LARGE SCALE GENOMIC DNA]</scope>
    <source>
        <strain evidence="12 14">NCTC7911</strain>
    </source>
</reference>
<dbReference type="GeneID" id="302271223"/>
<evidence type="ECO:0000256" key="1">
    <source>
        <dbReference type="ARBA" id="ARBA00000830"/>
    </source>
</evidence>
<evidence type="ECO:0000256" key="10">
    <source>
        <dbReference type="HAMAP-Rule" id="MF_00495"/>
    </source>
</evidence>
<dbReference type="CDD" id="cd16417">
    <property type="entry name" value="HAD_PGPase"/>
    <property type="match status" value="1"/>
</dbReference>
<dbReference type="SFLD" id="SFLDG01135">
    <property type="entry name" value="C1.5.6:_HAD__Beta-PGM__Phospha"/>
    <property type="match status" value="1"/>
</dbReference>
<dbReference type="EC" id="3.1.3.18" evidence="5 10"/>
<dbReference type="GO" id="GO:0046295">
    <property type="term" value="P:glycolate biosynthetic process"/>
    <property type="evidence" value="ECO:0007669"/>
    <property type="project" value="UniProtKB-UniRule"/>
</dbReference>
<dbReference type="InterPro" id="IPR036412">
    <property type="entry name" value="HAD-like_sf"/>
</dbReference>
<dbReference type="RefSeq" id="WP_062498698.1">
    <property type="nucleotide sequence ID" value="NZ_MXAN01000055.1"/>
</dbReference>
<name>A0A1V4GTJ4_MORLA</name>
<dbReference type="SFLD" id="SFLDS00003">
    <property type="entry name" value="Haloacid_Dehalogenase"/>
    <property type="match status" value="1"/>
</dbReference>
<dbReference type="UniPathway" id="UPA00865">
    <property type="reaction ID" value="UER00834"/>
</dbReference>
<evidence type="ECO:0000313" key="12">
    <source>
        <dbReference type="EMBL" id="STZ01304.1"/>
    </source>
</evidence>
<feature type="binding site" evidence="10">
    <location>
        <position position="11"/>
    </location>
    <ligand>
        <name>Mg(2+)</name>
        <dbReference type="ChEBI" id="CHEBI:18420"/>
    </ligand>
</feature>
<comment type="catalytic activity">
    <reaction evidence="1 10">
        <text>2-phosphoglycolate + H2O = glycolate + phosphate</text>
        <dbReference type="Rhea" id="RHEA:14369"/>
        <dbReference type="ChEBI" id="CHEBI:15377"/>
        <dbReference type="ChEBI" id="CHEBI:29805"/>
        <dbReference type="ChEBI" id="CHEBI:43474"/>
        <dbReference type="ChEBI" id="CHEBI:58033"/>
        <dbReference type="EC" id="3.1.3.18"/>
    </reaction>
</comment>
<dbReference type="NCBIfam" id="TIGR01549">
    <property type="entry name" value="HAD-SF-IA-v1"/>
    <property type="match status" value="1"/>
</dbReference>
<dbReference type="GO" id="GO:0006281">
    <property type="term" value="P:DNA repair"/>
    <property type="evidence" value="ECO:0007669"/>
    <property type="project" value="TreeGrafter"/>
</dbReference>
<evidence type="ECO:0000256" key="7">
    <source>
        <dbReference type="ARBA" id="ARBA00022801"/>
    </source>
</evidence>
<evidence type="ECO:0000256" key="8">
    <source>
        <dbReference type="ARBA" id="ARBA00022842"/>
    </source>
</evidence>
<protein>
    <recommendedName>
        <fullName evidence="5 10">Phosphoglycolate phosphatase</fullName>
        <shortName evidence="10">PGP</shortName>
        <shortName evidence="10">PGPase</shortName>
        <ecNumber evidence="5 10">3.1.3.18</ecNumber>
    </recommendedName>
</protein>
<keyword evidence="14" id="KW-1185">Reference proteome</keyword>
<accession>A0A1V4GTJ4</accession>
<dbReference type="GO" id="GO:0046872">
    <property type="term" value="F:metal ion binding"/>
    <property type="evidence" value="ECO:0007669"/>
    <property type="project" value="UniProtKB-KW"/>
</dbReference>
<feature type="binding site" evidence="10">
    <location>
        <position position="168"/>
    </location>
    <ligand>
        <name>Mg(2+)</name>
        <dbReference type="ChEBI" id="CHEBI:18420"/>
    </ligand>
</feature>
<gene>
    <name evidence="12" type="primary">gph_2</name>
    <name evidence="11" type="ORF">B5J94_08340</name>
    <name evidence="12" type="ORF">NCTC7911_02731</name>
</gene>
<dbReference type="PANTHER" id="PTHR43434:SF1">
    <property type="entry name" value="PHOSPHOGLYCOLATE PHOSPHATASE"/>
    <property type="match status" value="1"/>
</dbReference>
<evidence type="ECO:0000256" key="3">
    <source>
        <dbReference type="ARBA" id="ARBA00004818"/>
    </source>
</evidence>
<evidence type="ECO:0000256" key="5">
    <source>
        <dbReference type="ARBA" id="ARBA00013078"/>
    </source>
</evidence>
<evidence type="ECO:0000313" key="14">
    <source>
        <dbReference type="Proteomes" id="UP000254107"/>
    </source>
</evidence>
<keyword evidence="7 10" id="KW-0378">Hydrolase</keyword>
<dbReference type="AlphaFoldDB" id="A0A1V4GTJ4"/>
<dbReference type="FunFam" id="3.40.50.1000:FF:000022">
    <property type="entry name" value="Phosphoglycolate phosphatase"/>
    <property type="match status" value="1"/>
</dbReference>
<dbReference type="NCBIfam" id="NF009695">
    <property type="entry name" value="PRK13222.1-2"/>
    <property type="match status" value="1"/>
</dbReference>
<dbReference type="HAMAP" id="MF_00495">
    <property type="entry name" value="GPH_hydrolase_bact"/>
    <property type="match status" value="1"/>
</dbReference>
<dbReference type="InterPro" id="IPR037512">
    <property type="entry name" value="PGPase_prok"/>
</dbReference>
<comment type="similarity">
    <text evidence="4 10">Belongs to the HAD-like hydrolase superfamily. CbbY/CbbZ/Gph/YieH family.</text>
</comment>
<reference evidence="13" key="1">
    <citation type="submission" date="2017-03" db="EMBL/GenBank/DDBJ databases">
        <title>Draft genome sequence of Moraxella equi CCUG 4950T type strain.</title>
        <authorList>
            <person name="Salva-Serra F."/>
            <person name="Engstrom-Jakobsson H."/>
            <person name="Thorell K."/>
            <person name="Jaen-Luchoro D."/>
            <person name="Gonzales-Siles L."/>
            <person name="Karlsson R."/>
            <person name="Yazdan S."/>
            <person name="Boulund F."/>
            <person name="Johnning A."/>
            <person name="Engstrand L."/>
            <person name="Kristiansson E."/>
            <person name="Moore E."/>
        </authorList>
    </citation>
    <scope>NUCLEOTIDE SEQUENCE [LARGE SCALE GENOMIC DNA]</scope>
    <source>
        <strain evidence="13">CCUG 4441</strain>
    </source>
</reference>
<dbReference type="Gene3D" id="3.40.50.1000">
    <property type="entry name" value="HAD superfamily/HAD-like"/>
    <property type="match status" value="1"/>
</dbReference>
<dbReference type="NCBIfam" id="TIGR01449">
    <property type="entry name" value="PGP_bact"/>
    <property type="match status" value="1"/>
</dbReference>
<dbReference type="Gene3D" id="1.10.150.240">
    <property type="entry name" value="Putative phosphatase, domain 2"/>
    <property type="match status" value="1"/>
</dbReference>
<feature type="active site" description="Nucleophile" evidence="10">
    <location>
        <position position="9"/>
    </location>
</feature>
<evidence type="ECO:0000313" key="13">
    <source>
        <dbReference type="Proteomes" id="UP000191025"/>
    </source>
</evidence>
<dbReference type="PANTHER" id="PTHR43434">
    <property type="entry name" value="PHOSPHOGLYCOLATE PHOSPHATASE"/>
    <property type="match status" value="1"/>
</dbReference>
<dbReference type="Proteomes" id="UP000254107">
    <property type="component" value="Unassembled WGS sequence"/>
</dbReference>
<keyword evidence="8 10" id="KW-0460">Magnesium</keyword>
<dbReference type="InterPro" id="IPR023198">
    <property type="entry name" value="PGP-like_dom2"/>
</dbReference>
<evidence type="ECO:0000256" key="2">
    <source>
        <dbReference type="ARBA" id="ARBA00001946"/>
    </source>
</evidence>
<dbReference type="InterPro" id="IPR041492">
    <property type="entry name" value="HAD_2"/>
</dbReference>
<comment type="cofactor">
    <cofactor evidence="2 10">
        <name>Mg(2+)</name>
        <dbReference type="ChEBI" id="CHEBI:18420"/>
    </cofactor>
</comment>
<keyword evidence="6 10" id="KW-0479">Metal-binding</keyword>
<dbReference type="InterPro" id="IPR023214">
    <property type="entry name" value="HAD_sf"/>
</dbReference>
<feature type="binding site" evidence="10">
    <location>
        <position position="9"/>
    </location>
    <ligand>
        <name>Mg(2+)</name>
        <dbReference type="ChEBI" id="CHEBI:18420"/>
    </ligand>
</feature>
<dbReference type="EMBL" id="MXAN01000055">
    <property type="protein sequence ID" value="OPH35954.1"/>
    <property type="molecule type" value="Genomic_DNA"/>
</dbReference>
<keyword evidence="9 10" id="KW-0119">Carbohydrate metabolism</keyword>
<dbReference type="GO" id="GO:0008967">
    <property type="term" value="F:phosphoglycolate phosphatase activity"/>
    <property type="evidence" value="ECO:0007669"/>
    <property type="project" value="UniProtKB-UniRule"/>
</dbReference>
<dbReference type="Proteomes" id="UP000191025">
    <property type="component" value="Unassembled WGS sequence"/>
</dbReference>
<comment type="function">
    <text evidence="10">Specifically catalyzes the dephosphorylation of 2-phosphoglycolate. Is involved in the dissimilation of the intracellular 2-phosphoglycolate formed during the DNA repair of 3'-phosphoglycolate ends, a major class of DNA lesions induced by oxidative stress.</text>
</comment>
<dbReference type="PRINTS" id="PR00413">
    <property type="entry name" value="HADHALOGNASE"/>
</dbReference>
<dbReference type="GO" id="GO:0005829">
    <property type="term" value="C:cytosol"/>
    <property type="evidence" value="ECO:0007669"/>
    <property type="project" value="TreeGrafter"/>
</dbReference>
<dbReference type="NCBIfam" id="TIGR01509">
    <property type="entry name" value="HAD-SF-IA-v3"/>
    <property type="match status" value="1"/>
</dbReference>
<reference evidence="11" key="2">
    <citation type="submission" date="2017-03" db="EMBL/GenBank/DDBJ databases">
        <authorList>
            <person name="Afonso C.L."/>
            <person name="Miller P.J."/>
            <person name="Scott M.A."/>
            <person name="Spackman E."/>
            <person name="Goraichik I."/>
            <person name="Dimitrov K.M."/>
            <person name="Suarez D.L."/>
            <person name="Swayne D.E."/>
        </authorList>
    </citation>
    <scope>NUCLEOTIDE SEQUENCE</scope>
    <source>
        <strain evidence="11">CCUG 4441</strain>
    </source>
</reference>
<organism evidence="11 13">
    <name type="scientific">Moraxella lacunata</name>
    <dbReference type="NCBI Taxonomy" id="477"/>
    <lineage>
        <taxon>Bacteria</taxon>
        <taxon>Pseudomonadati</taxon>
        <taxon>Pseudomonadota</taxon>
        <taxon>Gammaproteobacteria</taxon>
        <taxon>Moraxellales</taxon>
        <taxon>Moraxellaceae</taxon>
        <taxon>Moraxella</taxon>
    </lineage>
</organism>
<dbReference type="Pfam" id="PF13419">
    <property type="entry name" value="HAD_2"/>
    <property type="match status" value="1"/>
</dbReference>
<evidence type="ECO:0000313" key="11">
    <source>
        <dbReference type="EMBL" id="OPH35954.1"/>
    </source>
</evidence>
<proteinExistence type="inferred from homology"/>
<dbReference type="InterPro" id="IPR006439">
    <property type="entry name" value="HAD-SF_hydro_IA"/>
</dbReference>
<dbReference type="EMBL" id="UGQC01000001">
    <property type="protein sequence ID" value="STZ01304.1"/>
    <property type="molecule type" value="Genomic_DNA"/>
</dbReference>
<dbReference type="SUPFAM" id="SSF56784">
    <property type="entry name" value="HAD-like"/>
    <property type="match status" value="1"/>
</dbReference>
<evidence type="ECO:0000256" key="6">
    <source>
        <dbReference type="ARBA" id="ARBA00022723"/>
    </source>
</evidence>
<sequence length="216" mass="23279">MTKSLIIFDLDGTLIDSVPDLADGVDKMLAHFDKPPAGTDNVRTWVGNGSTKLVERALVWAGLSLDNLHHAHELFLTEYATCQDKTVEYDGVTDGLNRLIKQGLTLALCTNKPAQFLPDILANMGWTDKFACIIGGDNLPTKKPDPAPLLHICTTLGIDKSQAVMVGDSKNDITAGQNAGITTLALTYGYNYGEPIADSRPDGVFDNFGDLVAFLL</sequence>
<dbReference type="InterPro" id="IPR050155">
    <property type="entry name" value="HAD-like_hydrolase_sf"/>
</dbReference>
<dbReference type="GO" id="GO:0005975">
    <property type="term" value="P:carbohydrate metabolic process"/>
    <property type="evidence" value="ECO:0007669"/>
    <property type="project" value="InterPro"/>
</dbReference>
<dbReference type="SFLD" id="SFLDG01129">
    <property type="entry name" value="C1.5:_HAD__Beta-PGM__Phosphata"/>
    <property type="match status" value="1"/>
</dbReference>
<evidence type="ECO:0000256" key="9">
    <source>
        <dbReference type="ARBA" id="ARBA00023277"/>
    </source>
</evidence>
<comment type="pathway">
    <text evidence="3 10">Organic acid metabolism; glycolate biosynthesis; glycolate from 2-phosphoglycolate: step 1/1.</text>
</comment>